<dbReference type="EMBL" id="CAJNIZ010048041">
    <property type="protein sequence ID" value="CAE7780648.1"/>
    <property type="molecule type" value="Genomic_DNA"/>
</dbReference>
<accession>A0A812YK21</accession>
<evidence type="ECO:0000256" key="2">
    <source>
        <dbReference type="SAM" id="MobiDB-lite"/>
    </source>
</evidence>
<dbReference type="InterPro" id="IPR000571">
    <property type="entry name" value="Znf_CCCH"/>
</dbReference>
<dbReference type="AlphaFoldDB" id="A0A812YK21"/>
<keyword evidence="5" id="KW-1185">Reference proteome</keyword>
<name>A0A812YK21_SYMPI</name>
<dbReference type="OrthoDB" id="415345at2759"/>
<feature type="domain" description="C3H1-type" evidence="3">
    <location>
        <begin position="90"/>
        <end position="113"/>
    </location>
</feature>
<comment type="caution">
    <text evidence="4">The sequence shown here is derived from an EMBL/GenBank/DDBJ whole genome shotgun (WGS) entry which is preliminary data.</text>
</comment>
<dbReference type="PROSITE" id="PS50103">
    <property type="entry name" value="ZF_C3H1"/>
    <property type="match status" value="1"/>
</dbReference>
<proteinExistence type="predicted"/>
<gene>
    <name evidence="4" type="ORF">SPIL2461_LOCUS23190</name>
</gene>
<evidence type="ECO:0000256" key="1">
    <source>
        <dbReference type="PROSITE-ProRule" id="PRU00723"/>
    </source>
</evidence>
<keyword evidence="1" id="KW-0862">Zinc</keyword>
<sequence>MRLPPGLTCQNGGNAPGCQSWHSPTPAPEPSYFGTAAQRGHNCDSSSEAGRSSQASGVGDQSQQCSDLHPAGLLGFCSGSFGHPHLCSRPCVHIAKGGTCPSGAQCTYCHLPHSGLYKPDRHVRRVLSIADNQELLATFLPFVIKKARREGLLPKVSQLIELLKAEVREPPREPIDLGSFRPMKITFMHLVDLSMRRLPDHIMVEVHRLKSQMPPPQLVSSARGWSVAL</sequence>
<keyword evidence="1" id="KW-0863">Zinc-finger</keyword>
<evidence type="ECO:0000313" key="4">
    <source>
        <dbReference type="EMBL" id="CAE7780648.1"/>
    </source>
</evidence>
<feature type="region of interest" description="Disordered" evidence="2">
    <location>
        <begin position="1"/>
        <end position="63"/>
    </location>
</feature>
<evidence type="ECO:0000313" key="5">
    <source>
        <dbReference type="Proteomes" id="UP000649617"/>
    </source>
</evidence>
<keyword evidence="1" id="KW-0479">Metal-binding</keyword>
<protein>
    <recommendedName>
        <fullName evidence="3">C3H1-type domain-containing protein</fullName>
    </recommendedName>
</protein>
<dbReference type="Proteomes" id="UP000649617">
    <property type="component" value="Unassembled WGS sequence"/>
</dbReference>
<evidence type="ECO:0000259" key="3">
    <source>
        <dbReference type="PROSITE" id="PS50103"/>
    </source>
</evidence>
<feature type="zinc finger region" description="C3H1-type" evidence="1">
    <location>
        <begin position="90"/>
        <end position="113"/>
    </location>
</feature>
<organism evidence="4 5">
    <name type="scientific">Symbiodinium pilosum</name>
    <name type="common">Dinoflagellate</name>
    <dbReference type="NCBI Taxonomy" id="2952"/>
    <lineage>
        <taxon>Eukaryota</taxon>
        <taxon>Sar</taxon>
        <taxon>Alveolata</taxon>
        <taxon>Dinophyceae</taxon>
        <taxon>Suessiales</taxon>
        <taxon>Symbiodiniaceae</taxon>
        <taxon>Symbiodinium</taxon>
    </lineage>
</organism>
<dbReference type="GO" id="GO:0008270">
    <property type="term" value="F:zinc ion binding"/>
    <property type="evidence" value="ECO:0007669"/>
    <property type="project" value="UniProtKB-KW"/>
</dbReference>
<reference evidence="4" key="1">
    <citation type="submission" date="2021-02" db="EMBL/GenBank/DDBJ databases">
        <authorList>
            <person name="Dougan E. K."/>
            <person name="Rhodes N."/>
            <person name="Thang M."/>
            <person name="Chan C."/>
        </authorList>
    </citation>
    <scope>NUCLEOTIDE SEQUENCE</scope>
</reference>
<feature type="compositionally biased region" description="Low complexity" evidence="2">
    <location>
        <begin position="45"/>
        <end position="57"/>
    </location>
</feature>